<keyword evidence="1" id="KW-0732">Signal</keyword>
<dbReference type="GeneID" id="66110973"/>
<comment type="caution">
    <text evidence="2">The sequence shown here is derived from an EMBL/GenBank/DDBJ whole genome shotgun (WGS) entry which is preliminary data.</text>
</comment>
<accession>A0A9P7W1Q2</accession>
<feature type="signal peptide" evidence="1">
    <location>
        <begin position="1"/>
        <end position="22"/>
    </location>
</feature>
<gene>
    <name evidence="2" type="ORF">BT62DRAFT_963248</name>
</gene>
<dbReference type="OrthoDB" id="3445803at2759"/>
<dbReference type="Proteomes" id="UP000812287">
    <property type="component" value="Unassembled WGS sequence"/>
</dbReference>
<dbReference type="SUPFAM" id="SSF51445">
    <property type="entry name" value="(Trans)glycosidases"/>
    <property type="match status" value="1"/>
</dbReference>
<dbReference type="GO" id="GO:0016787">
    <property type="term" value="F:hydrolase activity"/>
    <property type="evidence" value="ECO:0007669"/>
    <property type="project" value="UniProtKB-KW"/>
</dbReference>
<dbReference type="AlphaFoldDB" id="A0A9P7W1Q2"/>
<dbReference type="EMBL" id="MU250527">
    <property type="protein sequence ID" value="KAG7449771.1"/>
    <property type="molecule type" value="Genomic_DNA"/>
</dbReference>
<evidence type="ECO:0000313" key="3">
    <source>
        <dbReference type="Proteomes" id="UP000812287"/>
    </source>
</evidence>
<dbReference type="RefSeq" id="XP_043043271.1">
    <property type="nucleotide sequence ID" value="XM_043188676.1"/>
</dbReference>
<keyword evidence="2" id="KW-0378">Hydrolase</keyword>
<protein>
    <submittedName>
        <fullName evidence="2">Glycoside hydrolase family 39 protein</fullName>
    </submittedName>
</protein>
<name>A0A9P7W1Q2_9AGAR</name>
<feature type="chain" id="PRO_5040437684" evidence="1">
    <location>
        <begin position="23"/>
        <end position="470"/>
    </location>
</feature>
<evidence type="ECO:0000313" key="2">
    <source>
        <dbReference type="EMBL" id="KAG7449771.1"/>
    </source>
</evidence>
<organism evidence="2 3">
    <name type="scientific">Guyanagaster necrorhizus</name>
    <dbReference type="NCBI Taxonomy" id="856835"/>
    <lineage>
        <taxon>Eukaryota</taxon>
        <taxon>Fungi</taxon>
        <taxon>Dikarya</taxon>
        <taxon>Basidiomycota</taxon>
        <taxon>Agaricomycotina</taxon>
        <taxon>Agaricomycetes</taxon>
        <taxon>Agaricomycetidae</taxon>
        <taxon>Agaricales</taxon>
        <taxon>Marasmiineae</taxon>
        <taxon>Physalacriaceae</taxon>
        <taxon>Guyanagaster</taxon>
    </lineage>
</organism>
<reference evidence="2" key="1">
    <citation type="submission" date="2020-11" db="EMBL/GenBank/DDBJ databases">
        <title>Adaptations for nitrogen fixation in a non-lichenized fungal sporocarp promotes dispersal by wood-feeding termites.</title>
        <authorList>
            <consortium name="DOE Joint Genome Institute"/>
            <person name="Koch R.A."/>
            <person name="Yoon G."/>
            <person name="Arayal U."/>
            <person name="Lail K."/>
            <person name="Amirebrahimi M."/>
            <person name="Labutti K."/>
            <person name="Lipzen A."/>
            <person name="Riley R."/>
            <person name="Barry K."/>
            <person name="Henrissat B."/>
            <person name="Grigoriev I.V."/>
            <person name="Herr J.R."/>
            <person name="Aime M.C."/>
        </authorList>
    </citation>
    <scope>NUCLEOTIDE SEQUENCE</scope>
    <source>
        <strain evidence="2">MCA 3950</strain>
    </source>
</reference>
<evidence type="ECO:0000256" key="1">
    <source>
        <dbReference type="SAM" id="SignalP"/>
    </source>
</evidence>
<dbReference type="Gene3D" id="3.20.20.80">
    <property type="entry name" value="Glycosidases"/>
    <property type="match status" value="1"/>
</dbReference>
<keyword evidence="3" id="KW-1185">Reference proteome</keyword>
<sequence length="470" mass="52482">MFPLVSILLLLFSSLSDNRAAAFKPESAGKRQTSSQVTTVDLSTNLGTPLHLASGFIYGIPDTPNQIPDHFYTEMGFNYARAGGAQVLAPGRGWIFGEYPGRFASVLSNYKTARKYGAKFIFLLHDLWGADGTQGSSAPYPGDNGNWTDFDNYLTQLISDIQANDMTPGLRMDIWNEPDLTVFWNRTQSQWLAMWDRTYNRFRRSELPFVSLFGPTLASAPSTSNTWWTNFFQQVASNNTIPDAYVWHLEGSTSDVNDDLQTNIPILGQLLSQFDLPQKQVIIDEYGIFAEQNPAGAAWWIARLERYNVPGLRGNWLSTTQLHDFLASLLGKTNVSDATGTGYWPNGEWQVYKYYNTNMTGHRVSSSGSIDRLADSYGVVGSDRVRILVGNRQTTGTWQLTINNLASVSLPQSGTLPVNTFQFSFTGGHFGQVGDPTDLGWVDHTYSENSVSFPIFQTDTQTTWAFEFEI</sequence>
<dbReference type="InterPro" id="IPR017853">
    <property type="entry name" value="GH"/>
</dbReference>
<proteinExistence type="predicted"/>